<keyword evidence="1 3" id="KW-0238">DNA-binding</keyword>
<evidence type="ECO:0000313" key="6">
    <source>
        <dbReference type="EMBL" id="HIH93030.1"/>
    </source>
</evidence>
<dbReference type="PROSITE" id="PS51900">
    <property type="entry name" value="CB"/>
    <property type="match status" value="1"/>
</dbReference>
<evidence type="ECO:0000256" key="3">
    <source>
        <dbReference type="PROSITE-ProRule" id="PRU01248"/>
    </source>
</evidence>
<dbReference type="PROSITE" id="PS51898">
    <property type="entry name" value="TYR_RECOMBINASE"/>
    <property type="match status" value="1"/>
</dbReference>
<comment type="caution">
    <text evidence="6">The sequence shown here is derived from an EMBL/GenBank/DDBJ whole genome shotgun (WGS) entry which is preliminary data.</text>
</comment>
<gene>
    <name evidence="6" type="ORF">HA338_02980</name>
</gene>
<reference evidence="6" key="1">
    <citation type="journal article" date="2020" name="bioRxiv">
        <title>A rank-normalized archaeal taxonomy based on genome phylogeny resolves widespread incomplete and uneven classifications.</title>
        <authorList>
            <person name="Rinke C."/>
            <person name="Chuvochina M."/>
            <person name="Mussig A.J."/>
            <person name="Chaumeil P.-A."/>
            <person name="Waite D.W."/>
            <person name="Whitman W.B."/>
            <person name="Parks D.H."/>
            <person name="Hugenholtz P."/>
        </authorList>
    </citation>
    <scope>NUCLEOTIDE SEQUENCE</scope>
    <source>
        <strain evidence="6">UBA8876</strain>
    </source>
</reference>
<dbReference type="EMBL" id="DUJU01000035">
    <property type="protein sequence ID" value="HIH93030.1"/>
    <property type="molecule type" value="Genomic_DNA"/>
</dbReference>
<dbReference type="InterPro" id="IPR050090">
    <property type="entry name" value="Tyrosine_recombinase_XerCD"/>
</dbReference>
<dbReference type="GO" id="GO:0015074">
    <property type="term" value="P:DNA integration"/>
    <property type="evidence" value="ECO:0007669"/>
    <property type="project" value="InterPro"/>
</dbReference>
<dbReference type="RefSeq" id="WP_011021696.1">
    <property type="nucleotide sequence ID" value="NZ_DUJU01000035.1"/>
</dbReference>
<evidence type="ECO:0000256" key="2">
    <source>
        <dbReference type="ARBA" id="ARBA00023172"/>
    </source>
</evidence>
<dbReference type="PANTHER" id="PTHR30349">
    <property type="entry name" value="PHAGE INTEGRASE-RELATED"/>
    <property type="match status" value="1"/>
</dbReference>
<evidence type="ECO:0000259" key="5">
    <source>
        <dbReference type="PROSITE" id="PS51900"/>
    </source>
</evidence>
<evidence type="ECO:0000256" key="1">
    <source>
        <dbReference type="ARBA" id="ARBA00023125"/>
    </source>
</evidence>
<dbReference type="PANTHER" id="PTHR30349:SF87">
    <property type="entry name" value="TRANSPOSASE A"/>
    <property type="match status" value="1"/>
</dbReference>
<feature type="domain" description="Core-binding (CB)" evidence="5">
    <location>
        <begin position="1"/>
        <end position="94"/>
    </location>
</feature>
<dbReference type="InterPro" id="IPR002104">
    <property type="entry name" value="Integrase_catalytic"/>
</dbReference>
<dbReference type="Gene3D" id="1.10.150.130">
    <property type="match status" value="1"/>
</dbReference>
<feature type="domain" description="Tyr recombinase" evidence="4">
    <location>
        <begin position="111"/>
        <end position="290"/>
    </location>
</feature>
<dbReference type="Pfam" id="PF00589">
    <property type="entry name" value="Phage_integrase"/>
    <property type="match status" value="1"/>
</dbReference>
<dbReference type="InterPro" id="IPR011010">
    <property type="entry name" value="DNA_brk_join_enz"/>
</dbReference>
<keyword evidence="2" id="KW-0233">DNA recombination</keyword>
<proteinExistence type="predicted"/>
<dbReference type="InterPro" id="IPR044068">
    <property type="entry name" value="CB"/>
</dbReference>
<evidence type="ECO:0000259" key="4">
    <source>
        <dbReference type="PROSITE" id="PS51898"/>
    </source>
</evidence>
<dbReference type="OMA" id="CKAVNAP"/>
<dbReference type="CDD" id="cd00397">
    <property type="entry name" value="DNA_BRE_C"/>
    <property type="match status" value="1"/>
</dbReference>
<dbReference type="Proteomes" id="UP000600774">
    <property type="component" value="Unassembled WGS sequence"/>
</dbReference>
<dbReference type="GeneID" id="25392922"/>
<dbReference type="Gene3D" id="1.10.443.10">
    <property type="entry name" value="Intergrase catalytic core"/>
    <property type="match status" value="1"/>
</dbReference>
<dbReference type="AlphaFoldDB" id="A0A832SID0"/>
<dbReference type="SUPFAM" id="SSF56349">
    <property type="entry name" value="DNA breaking-rejoining enzymes"/>
    <property type="match status" value="1"/>
</dbReference>
<dbReference type="GO" id="GO:0003677">
    <property type="term" value="F:DNA binding"/>
    <property type="evidence" value="ECO:0007669"/>
    <property type="project" value="UniProtKB-UniRule"/>
</dbReference>
<dbReference type="GO" id="GO:0006310">
    <property type="term" value="P:DNA recombination"/>
    <property type="evidence" value="ECO:0007669"/>
    <property type="project" value="UniProtKB-KW"/>
</dbReference>
<evidence type="ECO:0000313" key="7">
    <source>
        <dbReference type="Proteomes" id="UP000600774"/>
    </source>
</evidence>
<protein>
    <submittedName>
        <fullName evidence="6">Tyrosine-type recombinase/integrase</fullName>
    </submittedName>
</protein>
<dbReference type="InterPro" id="IPR010998">
    <property type="entry name" value="Integrase_recombinase_N"/>
</dbReference>
<accession>A0A832SID0</accession>
<dbReference type="InterPro" id="IPR013762">
    <property type="entry name" value="Integrase-like_cat_sf"/>
</dbReference>
<organism evidence="6 7">
    <name type="scientific">Methanosarcina acetivorans</name>
    <dbReference type="NCBI Taxonomy" id="2214"/>
    <lineage>
        <taxon>Archaea</taxon>
        <taxon>Methanobacteriati</taxon>
        <taxon>Methanobacteriota</taxon>
        <taxon>Stenosarchaea group</taxon>
        <taxon>Methanomicrobia</taxon>
        <taxon>Methanosarcinales</taxon>
        <taxon>Methanosarcinaceae</taxon>
        <taxon>Methanosarcina</taxon>
    </lineage>
</organism>
<sequence length="373" mass="42863">MKNSEYATKYIRKCKADGLGQSSVNLTAHIIKHFIEWCDKEGKLLESFSEDDVFDYLDELEKHTFKQKGVEKKYSEFTKARNRIQVRKFLSFVNPYLKTTFKIRKPKNNKLPEDIFTKEEVEAMIDTCQNPRDSAIVATFYESGARKGELLAVRIRNIVFDEFGVVVNITEGKTGSRRIRLVFAASYLRQWLDCHPLKDNRDAFVFCSLRSPFGKLSNTGIHDQLKEIGKRAGIPVEKLHPHNFRHTRATHLSEHLTEAQLKEYMGWTKSSTMTSIYTHLSGRDIDNSILRLNGIDIKDSEDDDRLKTAKCPRCKELQDGKNQFCFKCGMPLSAQTASSIEQGTAEFNLEMMKAVMQDPGILKLIMAEIEKQK</sequence>
<name>A0A832SID0_9EURY</name>